<evidence type="ECO:0000256" key="3">
    <source>
        <dbReference type="ARBA" id="ARBA00022722"/>
    </source>
</evidence>
<keyword evidence="4" id="KW-0255">Endonuclease</keyword>
<dbReference type="Pfam" id="PF17917">
    <property type="entry name" value="RT_RNaseH"/>
    <property type="match status" value="1"/>
</dbReference>
<proteinExistence type="predicted"/>
<reference evidence="8" key="1">
    <citation type="submission" date="2020-06" db="EMBL/GenBank/DDBJ databases">
        <authorList>
            <person name="Li T."/>
            <person name="Hu X."/>
            <person name="Zhang T."/>
            <person name="Song X."/>
            <person name="Zhang H."/>
            <person name="Dai N."/>
            <person name="Sheng W."/>
            <person name="Hou X."/>
            <person name="Wei L."/>
        </authorList>
    </citation>
    <scope>NUCLEOTIDE SEQUENCE</scope>
    <source>
        <strain evidence="8">KEN8</strain>
        <tissue evidence="8">Leaf</tissue>
    </source>
</reference>
<keyword evidence="3" id="KW-0540">Nuclease</keyword>
<dbReference type="SUPFAM" id="SSF56672">
    <property type="entry name" value="DNA/RNA polymerases"/>
    <property type="match status" value="1"/>
</dbReference>
<dbReference type="PANTHER" id="PTHR48475:SF1">
    <property type="entry name" value="RNASE H TYPE-1 DOMAIN-CONTAINING PROTEIN"/>
    <property type="match status" value="1"/>
</dbReference>
<evidence type="ECO:0000256" key="4">
    <source>
        <dbReference type="ARBA" id="ARBA00022759"/>
    </source>
</evidence>
<comment type="caution">
    <text evidence="8">The sequence shown here is derived from an EMBL/GenBank/DDBJ whole genome shotgun (WGS) entry which is preliminary data.</text>
</comment>
<evidence type="ECO:0000256" key="1">
    <source>
        <dbReference type="ARBA" id="ARBA00022679"/>
    </source>
</evidence>
<gene>
    <name evidence="8" type="ORF">Scaly_2610400</name>
</gene>
<protein>
    <recommendedName>
        <fullName evidence="7">Reverse transcriptase RNase H-like domain-containing protein</fullName>
    </recommendedName>
</protein>
<organism evidence="8">
    <name type="scientific">Sesamum calycinum</name>
    <dbReference type="NCBI Taxonomy" id="2727403"/>
    <lineage>
        <taxon>Eukaryota</taxon>
        <taxon>Viridiplantae</taxon>
        <taxon>Streptophyta</taxon>
        <taxon>Embryophyta</taxon>
        <taxon>Tracheophyta</taxon>
        <taxon>Spermatophyta</taxon>
        <taxon>Magnoliopsida</taxon>
        <taxon>eudicotyledons</taxon>
        <taxon>Gunneridae</taxon>
        <taxon>Pentapetalae</taxon>
        <taxon>asterids</taxon>
        <taxon>lamiids</taxon>
        <taxon>Lamiales</taxon>
        <taxon>Pedaliaceae</taxon>
        <taxon>Sesamum</taxon>
    </lineage>
</organism>
<keyword evidence="2" id="KW-0548">Nucleotidyltransferase</keyword>
<keyword evidence="5" id="KW-0378">Hydrolase</keyword>
<dbReference type="GO" id="GO:0004519">
    <property type="term" value="F:endonuclease activity"/>
    <property type="evidence" value="ECO:0007669"/>
    <property type="project" value="UniProtKB-KW"/>
</dbReference>
<dbReference type="AlphaFoldDB" id="A0AAW2JC99"/>
<dbReference type="GO" id="GO:0016787">
    <property type="term" value="F:hydrolase activity"/>
    <property type="evidence" value="ECO:0007669"/>
    <property type="project" value="UniProtKB-KW"/>
</dbReference>
<dbReference type="GO" id="GO:0003964">
    <property type="term" value="F:RNA-directed DNA polymerase activity"/>
    <property type="evidence" value="ECO:0007669"/>
    <property type="project" value="UniProtKB-KW"/>
</dbReference>
<evidence type="ECO:0000256" key="5">
    <source>
        <dbReference type="ARBA" id="ARBA00022801"/>
    </source>
</evidence>
<dbReference type="InterPro" id="IPR043502">
    <property type="entry name" value="DNA/RNA_pol_sf"/>
</dbReference>
<dbReference type="EMBL" id="JACGWM010001535">
    <property type="protein sequence ID" value="KAL0291992.1"/>
    <property type="molecule type" value="Genomic_DNA"/>
</dbReference>
<feature type="domain" description="Reverse transcriptase RNase H-like" evidence="7">
    <location>
        <begin position="143"/>
        <end position="232"/>
    </location>
</feature>
<keyword evidence="1" id="KW-0808">Transferase</keyword>
<name>A0AAW2JC99_9LAMI</name>
<dbReference type="PANTHER" id="PTHR48475">
    <property type="entry name" value="RIBONUCLEASE H"/>
    <property type="match status" value="1"/>
</dbReference>
<evidence type="ECO:0000313" key="8">
    <source>
        <dbReference type="EMBL" id="KAL0291992.1"/>
    </source>
</evidence>
<dbReference type="InterPro" id="IPR041373">
    <property type="entry name" value="RT_RNaseH"/>
</dbReference>
<sequence>MMLKEKGNAIQDSRVGLGSTLPKPIRIAIKRIYSNYVSEGFASTEDHKREENLGESVFNRLGPHRKTLHGLANKQSVFDRSGPYGIAPTYHITLIEDNEVEEEDAEDAPVELKEGKVNKHIEVGFIREVKYPMWISSILPERSVGILLARRNDEGKKNALYYLSRTMTPNELKYSPIEKLCLTLIFSIQKLKHYFQSHSIHLVSKANPLKYVMAKLVLLDRLARWYLQMQQFEITYVPQKAVKGQVLANFLVNHPIPAEWELSNDLPNEDVLVIEVTPP</sequence>
<keyword evidence="6" id="KW-0695">RNA-directed DNA polymerase</keyword>
<accession>A0AAW2JC99</accession>
<evidence type="ECO:0000259" key="7">
    <source>
        <dbReference type="Pfam" id="PF17917"/>
    </source>
</evidence>
<reference evidence="8" key="2">
    <citation type="journal article" date="2024" name="Plant">
        <title>Genomic evolution and insights into agronomic trait innovations of Sesamum species.</title>
        <authorList>
            <person name="Miao H."/>
            <person name="Wang L."/>
            <person name="Qu L."/>
            <person name="Liu H."/>
            <person name="Sun Y."/>
            <person name="Le M."/>
            <person name="Wang Q."/>
            <person name="Wei S."/>
            <person name="Zheng Y."/>
            <person name="Lin W."/>
            <person name="Duan Y."/>
            <person name="Cao H."/>
            <person name="Xiong S."/>
            <person name="Wang X."/>
            <person name="Wei L."/>
            <person name="Li C."/>
            <person name="Ma Q."/>
            <person name="Ju M."/>
            <person name="Zhao R."/>
            <person name="Li G."/>
            <person name="Mu C."/>
            <person name="Tian Q."/>
            <person name="Mei H."/>
            <person name="Zhang T."/>
            <person name="Gao T."/>
            <person name="Zhang H."/>
        </authorList>
    </citation>
    <scope>NUCLEOTIDE SEQUENCE</scope>
    <source>
        <strain evidence="8">KEN8</strain>
    </source>
</reference>
<evidence type="ECO:0000256" key="6">
    <source>
        <dbReference type="ARBA" id="ARBA00022918"/>
    </source>
</evidence>
<evidence type="ECO:0000256" key="2">
    <source>
        <dbReference type="ARBA" id="ARBA00022695"/>
    </source>
</evidence>